<gene>
    <name evidence="3" type="ORF">BCR34DRAFT_596397</name>
</gene>
<dbReference type="PRINTS" id="PR00081">
    <property type="entry name" value="GDHRDH"/>
</dbReference>
<keyword evidence="4" id="KW-1185">Reference proteome</keyword>
<dbReference type="GO" id="GO:0016491">
    <property type="term" value="F:oxidoreductase activity"/>
    <property type="evidence" value="ECO:0007669"/>
    <property type="project" value="UniProtKB-KW"/>
</dbReference>
<accession>A0A1Y2A771</accession>
<dbReference type="Gene3D" id="3.40.50.720">
    <property type="entry name" value="NAD(P)-binding Rossmann-like Domain"/>
    <property type="match status" value="1"/>
</dbReference>
<dbReference type="SUPFAM" id="SSF51735">
    <property type="entry name" value="NAD(P)-binding Rossmann-fold domains"/>
    <property type="match status" value="1"/>
</dbReference>
<evidence type="ECO:0000256" key="1">
    <source>
        <dbReference type="ARBA" id="ARBA00006484"/>
    </source>
</evidence>
<organism evidence="3 4">
    <name type="scientific">Clohesyomyces aquaticus</name>
    <dbReference type="NCBI Taxonomy" id="1231657"/>
    <lineage>
        <taxon>Eukaryota</taxon>
        <taxon>Fungi</taxon>
        <taxon>Dikarya</taxon>
        <taxon>Ascomycota</taxon>
        <taxon>Pezizomycotina</taxon>
        <taxon>Dothideomycetes</taxon>
        <taxon>Pleosporomycetidae</taxon>
        <taxon>Pleosporales</taxon>
        <taxon>Lindgomycetaceae</taxon>
        <taxon>Clohesyomyces</taxon>
    </lineage>
</organism>
<dbReference type="InterPro" id="IPR002347">
    <property type="entry name" value="SDR_fam"/>
</dbReference>
<dbReference type="InterPro" id="IPR036291">
    <property type="entry name" value="NAD(P)-bd_dom_sf"/>
</dbReference>
<dbReference type="OrthoDB" id="5840532at2759"/>
<keyword evidence="2" id="KW-0560">Oxidoreductase</keyword>
<evidence type="ECO:0000256" key="2">
    <source>
        <dbReference type="ARBA" id="ARBA00023002"/>
    </source>
</evidence>
<evidence type="ECO:0000313" key="4">
    <source>
        <dbReference type="Proteomes" id="UP000193144"/>
    </source>
</evidence>
<dbReference type="CDD" id="cd05233">
    <property type="entry name" value="SDR_c"/>
    <property type="match status" value="1"/>
</dbReference>
<dbReference type="Proteomes" id="UP000193144">
    <property type="component" value="Unassembled WGS sequence"/>
</dbReference>
<protein>
    <submittedName>
        <fullName evidence="3">2-(R)-hydroxypropyl-CoM dehydrogenase</fullName>
    </submittedName>
</protein>
<dbReference type="AlphaFoldDB" id="A0A1Y2A771"/>
<comment type="caution">
    <text evidence="3">The sequence shown here is derived from an EMBL/GenBank/DDBJ whole genome shotgun (WGS) entry which is preliminary data.</text>
</comment>
<dbReference type="PANTHER" id="PTHR24321">
    <property type="entry name" value="DEHYDROGENASES, SHORT CHAIN"/>
    <property type="match status" value="1"/>
</dbReference>
<dbReference type="Pfam" id="PF13561">
    <property type="entry name" value="adh_short_C2"/>
    <property type="match status" value="1"/>
</dbReference>
<name>A0A1Y2A771_9PLEO</name>
<sequence>MSPFHKRVDGVALVTGAGSPGIGRATSVALSCAGISTLYITDINEKGLEDTKSIIGSLNLPSPPTIHAIPGDISSPDFIAALFSKISTLDYAVNCAGVLGQDKPTAEIGLEEFDWLNSINYRGLWMCVKEELKLMLKNDVKPYQGFTLSEGEARVRGQRGSIVNIASQLAIVGKTQAAIYTASKAAVMSLTRSDAIDYSKPPNCIRLNSICPGVIATPMTTTNPGEVSERLRDAINIAPMERMGLPSEIADTAVWLCSGESSFVTGSGVVVDGGYVIN</sequence>
<dbReference type="PRINTS" id="PR00080">
    <property type="entry name" value="SDRFAMILY"/>
</dbReference>
<reference evidence="3 4" key="1">
    <citation type="submission" date="2016-07" db="EMBL/GenBank/DDBJ databases">
        <title>Pervasive Adenine N6-methylation of Active Genes in Fungi.</title>
        <authorList>
            <consortium name="DOE Joint Genome Institute"/>
            <person name="Mondo S.J."/>
            <person name="Dannebaum R.O."/>
            <person name="Kuo R.C."/>
            <person name="Labutti K."/>
            <person name="Haridas S."/>
            <person name="Kuo A."/>
            <person name="Salamov A."/>
            <person name="Ahrendt S.R."/>
            <person name="Lipzen A."/>
            <person name="Sullivan W."/>
            <person name="Andreopoulos W.B."/>
            <person name="Clum A."/>
            <person name="Lindquist E."/>
            <person name="Daum C."/>
            <person name="Ramamoorthy G.K."/>
            <person name="Gryganskyi A."/>
            <person name="Culley D."/>
            <person name="Magnuson J.K."/>
            <person name="James T.Y."/>
            <person name="O'Malley M.A."/>
            <person name="Stajich J.E."/>
            <person name="Spatafora J.W."/>
            <person name="Visel A."/>
            <person name="Grigoriev I.V."/>
        </authorList>
    </citation>
    <scope>NUCLEOTIDE SEQUENCE [LARGE SCALE GENOMIC DNA]</scope>
    <source>
        <strain evidence="3 4">CBS 115471</strain>
    </source>
</reference>
<dbReference type="STRING" id="1231657.A0A1Y2A771"/>
<proteinExistence type="inferred from homology"/>
<dbReference type="PANTHER" id="PTHR24321:SF12">
    <property type="entry name" value="SHORT-CHAIN DEHYDROGENASE_REDUCTASE FAMILY, PUTATIVE (AFU_ORTHOLOGUE AFUA_5G14340)-RELATED"/>
    <property type="match status" value="1"/>
</dbReference>
<comment type="similarity">
    <text evidence="1">Belongs to the short-chain dehydrogenases/reductases (SDR) family.</text>
</comment>
<evidence type="ECO:0000313" key="3">
    <source>
        <dbReference type="EMBL" id="ORY18157.1"/>
    </source>
</evidence>
<dbReference type="EMBL" id="MCFA01000008">
    <property type="protein sequence ID" value="ORY18157.1"/>
    <property type="molecule type" value="Genomic_DNA"/>
</dbReference>